<dbReference type="InterPro" id="IPR010559">
    <property type="entry name" value="Sig_transdc_His_kin_internal"/>
</dbReference>
<accession>A0A369Q4E0</accession>
<dbReference type="OrthoDB" id="9792992at2"/>
<dbReference type="RefSeq" id="WP_115402362.1">
    <property type="nucleotide sequence ID" value="NZ_QPKV01000003.1"/>
</dbReference>
<keyword evidence="4" id="KW-1185">Reference proteome</keyword>
<evidence type="ECO:0000256" key="1">
    <source>
        <dbReference type="SAM" id="Phobius"/>
    </source>
</evidence>
<evidence type="ECO:0000259" key="2">
    <source>
        <dbReference type="Pfam" id="PF06580"/>
    </source>
</evidence>
<keyword evidence="1" id="KW-1133">Transmembrane helix</keyword>
<dbReference type="InterPro" id="IPR036890">
    <property type="entry name" value="HATPase_C_sf"/>
</dbReference>
<reference evidence="3 4" key="1">
    <citation type="submission" date="2018-07" db="EMBL/GenBank/DDBJ databases">
        <title>Pedobacter sp. nov., isolated from soil.</title>
        <authorList>
            <person name="Zhou L.Y."/>
            <person name="Du Z.J."/>
        </authorList>
    </citation>
    <scope>NUCLEOTIDE SEQUENCE [LARGE SCALE GENOMIC DNA]</scope>
    <source>
        <strain evidence="3 4">JDX94</strain>
    </source>
</reference>
<keyword evidence="1" id="KW-0472">Membrane</keyword>
<feature type="transmembrane region" description="Helical" evidence="1">
    <location>
        <begin position="39"/>
        <end position="59"/>
    </location>
</feature>
<dbReference type="AlphaFoldDB" id="A0A369Q4E0"/>
<dbReference type="EMBL" id="QPKV01000003">
    <property type="protein sequence ID" value="RDC57188.1"/>
    <property type="molecule type" value="Genomic_DNA"/>
</dbReference>
<dbReference type="PANTHER" id="PTHR34220:SF7">
    <property type="entry name" value="SENSOR HISTIDINE KINASE YPDA"/>
    <property type="match status" value="1"/>
</dbReference>
<comment type="caution">
    <text evidence="3">The sequence shown here is derived from an EMBL/GenBank/DDBJ whole genome shotgun (WGS) entry which is preliminary data.</text>
</comment>
<dbReference type="SUPFAM" id="SSF55874">
    <property type="entry name" value="ATPase domain of HSP90 chaperone/DNA topoisomerase II/histidine kinase"/>
    <property type="match status" value="1"/>
</dbReference>
<dbReference type="PANTHER" id="PTHR34220">
    <property type="entry name" value="SENSOR HISTIDINE KINASE YPDA"/>
    <property type="match status" value="1"/>
</dbReference>
<feature type="transmembrane region" description="Helical" evidence="1">
    <location>
        <begin position="71"/>
        <end position="95"/>
    </location>
</feature>
<keyword evidence="1" id="KW-0812">Transmembrane</keyword>
<sequence>MKTNKGPLILHSIFWGIILMIVIASNIFDNSKHTLTDYFITYVVYGIINVSIFYLNYIFLIPGLIKKRKKYWLYVLVFLFIIALAVVAKTAVAVLYPDDVLVYIGSKGKKIEIPIHNFIIAVTFLSGFFMISSCIIKFTIDWFSSERIQRNLESERREMELQFLKSQLNPHFLFNSLNNIYSLAYQKSEKTADAIMKLSEIMRYMIYESNTPTVALSKEVDYLTNYIELQKIRFKDGAYIELTLNGEIDDQKIVPLMLISFVENAFKHGVVNDPENPVKINIIANQKILHFSVINKKNQQNKDAQGGVGLTNVERRLQLVYPDRYKLNVVNSATHYTCELMIDI</sequence>
<dbReference type="Gene3D" id="3.30.565.10">
    <property type="entry name" value="Histidine kinase-like ATPase, C-terminal domain"/>
    <property type="match status" value="1"/>
</dbReference>
<feature type="transmembrane region" description="Helical" evidence="1">
    <location>
        <begin position="7"/>
        <end position="27"/>
    </location>
</feature>
<dbReference type="Proteomes" id="UP000253961">
    <property type="component" value="Unassembled WGS sequence"/>
</dbReference>
<feature type="domain" description="Signal transduction histidine kinase internal region" evidence="2">
    <location>
        <begin position="159"/>
        <end position="236"/>
    </location>
</feature>
<gene>
    <name evidence="3" type="ORF">DU508_08350</name>
</gene>
<name>A0A369Q4E0_9SPHI</name>
<protein>
    <recommendedName>
        <fullName evidence="2">Signal transduction histidine kinase internal region domain-containing protein</fullName>
    </recommendedName>
</protein>
<feature type="transmembrane region" description="Helical" evidence="1">
    <location>
        <begin position="115"/>
        <end position="140"/>
    </location>
</feature>
<evidence type="ECO:0000313" key="4">
    <source>
        <dbReference type="Proteomes" id="UP000253961"/>
    </source>
</evidence>
<evidence type="ECO:0000313" key="3">
    <source>
        <dbReference type="EMBL" id="RDC57188.1"/>
    </source>
</evidence>
<dbReference type="GO" id="GO:0016020">
    <property type="term" value="C:membrane"/>
    <property type="evidence" value="ECO:0007669"/>
    <property type="project" value="InterPro"/>
</dbReference>
<proteinExistence type="predicted"/>
<dbReference type="GO" id="GO:0000155">
    <property type="term" value="F:phosphorelay sensor kinase activity"/>
    <property type="evidence" value="ECO:0007669"/>
    <property type="project" value="InterPro"/>
</dbReference>
<dbReference type="Pfam" id="PF06580">
    <property type="entry name" value="His_kinase"/>
    <property type="match status" value="1"/>
</dbReference>
<dbReference type="InterPro" id="IPR050640">
    <property type="entry name" value="Bact_2-comp_sensor_kinase"/>
</dbReference>
<organism evidence="3 4">
    <name type="scientific">Pedobacter chinensis</name>
    <dbReference type="NCBI Taxonomy" id="2282421"/>
    <lineage>
        <taxon>Bacteria</taxon>
        <taxon>Pseudomonadati</taxon>
        <taxon>Bacteroidota</taxon>
        <taxon>Sphingobacteriia</taxon>
        <taxon>Sphingobacteriales</taxon>
        <taxon>Sphingobacteriaceae</taxon>
        <taxon>Pedobacter</taxon>
    </lineage>
</organism>